<evidence type="ECO:0000259" key="1">
    <source>
        <dbReference type="Pfam" id="PF13439"/>
    </source>
</evidence>
<evidence type="ECO:0000313" key="3">
    <source>
        <dbReference type="Proteomes" id="UP000030661"/>
    </source>
</evidence>
<dbReference type="SUPFAM" id="SSF53756">
    <property type="entry name" value="UDP-Glycosyltransferase/glycogen phosphorylase"/>
    <property type="match status" value="1"/>
</dbReference>
<dbReference type="Proteomes" id="UP000030661">
    <property type="component" value="Unassembled WGS sequence"/>
</dbReference>
<dbReference type="EMBL" id="DF820474">
    <property type="protein sequence ID" value="GAK60667.1"/>
    <property type="molecule type" value="Genomic_DNA"/>
</dbReference>
<dbReference type="InterPro" id="IPR028098">
    <property type="entry name" value="Glyco_trans_4-like_N"/>
</dbReference>
<sequence length="388" mass="45104">MKRQRILILSFTQIYRTPRVYRQIVFLKDLYELVVAGFGVFEAEGVEFHQLTEVRPRHIADRFLRKGLRILRLTSRQFEQYYWSIPEVREVLATFKGSQYDVIIAHDLHTLPVALALAANNGAKVLLDAHEYEPRHFDNSWRFRMLYQPYWDYICRRYLPRVDAMITVCQGIADEYARVYGVACDVLTNAPFYEDLSPGPTDAECIRLIHHGGLHPSRKLENMIFLMDRLDERFHLDLMLLLNSPRYARYLQQLKELASRRPRIQFCEPVPMPEIARSINQYDLGIYLMSPTNFNNRMALPNKLFEFIQARLAVAIWPSTEMARIVREHGCGVIAADFTIEAIAEKLNSLSVQEIERYKLGSHQAARILSAENNCRILRGIIADLIGA</sequence>
<feature type="domain" description="Glycosyltransferase subfamily 4-like N-terminal" evidence="1">
    <location>
        <begin position="43"/>
        <end position="183"/>
    </location>
</feature>
<protein>
    <recommendedName>
        <fullName evidence="1">Glycosyltransferase subfamily 4-like N-terminal domain-containing protein</fullName>
    </recommendedName>
</protein>
<dbReference type="eggNOG" id="COG0438">
    <property type="taxonomic scope" value="Bacteria"/>
</dbReference>
<reference evidence="2" key="1">
    <citation type="journal article" date="2015" name="PeerJ">
        <title>First genomic representation of candidate bacterial phylum KSB3 points to enhanced environmental sensing as a trigger of wastewater bulking.</title>
        <authorList>
            <person name="Sekiguchi Y."/>
            <person name="Ohashi A."/>
            <person name="Parks D.H."/>
            <person name="Yamauchi T."/>
            <person name="Tyson G.W."/>
            <person name="Hugenholtz P."/>
        </authorList>
    </citation>
    <scope>NUCLEOTIDE SEQUENCE [LARGE SCALE GENOMIC DNA]</scope>
</reference>
<organism evidence="2">
    <name type="scientific">Vecturithrix granuli</name>
    <dbReference type="NCBI Taxonomy" id="1499967"/>
    <lineage>
        <taxon>Bacteria</taxon>
        <taxon>Candidatus Moduliflexota</taxon>
        <taxon>Candidatus Vecturitrichia</taxon>
        <taxon>Candidatus Vecturitrichales</taxon>
        <taxon>Candidatus Vecturitrichaceae</taxon>
        <taxon>Candidatus Vecturithrix</taxon>
    </lineage>
</organism>
<accession>A0A081C7W2</accession>
<gene>
    <name evidence="2" type="ORF">U27_00564</name>
</gene>
<name>A0A081C7W2_VECG1</name>
<dbReference type="Pfam" id="PF13439">
    <property type="entry name" value="Glyco_transf_4"/>
    <property type="match status" value="1"/>
</dbReference>
<dbReference type="HOGENOM" id="CLU_059883_0_0_0"/>
<evidence type="ECO:0000313" key="2">
    <source>
        <dbReference type="EMBL" id="GAK60667.1"/>
    </source>
</evidence>
<dbReference type="STRING" id="1499967.U27_00564"/>
<dbReference type="Gene3D" id="3.40.50.2000">
    <property type="entry name" value="Glycogen Phosphorylase B"/>
    <property type="match status" value="2"/>
</dbReference>
<keyword evidence="3" id="KW-1185">Reference proteome</keyword>
<dbReference type="AlphaFoldDB" id="A0A081C7W2"/>
<proteinExistence type="predicted"/>